<accession>A0ABS8ZAL5</accession>
<evidence type="ECO:0000256" key="4">
    <source>
        <dbReference type="ARBA" id="ARBA00019129"/>
    </source>
</evidence>
<reference evidence="9 10" key="1">
    <citation type="submission" date="2021-12" db="EMBL/GenBank/DDBJ databases">
        <title>Genome sequence of Kibdelosporangium philippinense ATCC 49844.</title>
        <authorList>
            <person name="Fedorov E.A."/>
            <person name="Omeragic M."/>
            <person name="Shalygina K.F."/>
            <person name="Maclea K.S."/>
        </authorList>
    </citation>
    <scope>NUCLEOTIDE SEQUENCE [LARGE SCALE GENOMIC DNA]</scope>
    <source>
        <strain evidence="9 10">ATCC 49844</strain>
    </source>
</reference>
<evidence type="ECO:0000313" key="10">
    <source>
        <dbReference type="Proteomes" id="UP001521150"/>
    </source>
</evidence>
<evidence type="ECO:0000256" key="5">
    <source>
        <dbReference type="ARBA" id="ARBA00022723"/>
    </source>
</evidence>
<keyword evidence="9" id="KW-0378">Hydrolase</keyword>
<dbReference type="Proteomes" id="UP001521150">
    <property type="component" value="Unassembled WGS sequence"/>
</dbReference>
<comment type="caution">
    <text evidence="9">The sequence shown here is derived from an EMBL/GenBank/DDBJ whole genome shotgun (WGS) entry which is preliminary data.</text>
</comment>
<keyword evidence="10" id="KW-1185">Reference proteome</keyword>
<dbReference type="PRINTS" id="PR00787">
    <property type="entry name" value="NEUTRALPTASE"/>
</dbReference>
<sequence>MLRRTLTGVMAAAALAVPLTAAPAAAAPAILATQLTYSDSQATQYSSQIAAAVQVWNSSVTNVQIRKATAGQRVNIRFVADPGWPRAQLGPVRTNQTLTIWMGRQAIDEGYNITRIASHEMGHSLGLPDIKPGPCSSLMSGSTGGVSCTNPNPNASEKASVQRNYAGTQVAGTGVVLQDAAY</sequence>
<evidence type="ECO:0000256" key="3">
    <source>
        <dbReference type="ARBA" id="ARBA00012325"/>
    </source>
</evidence>
<keyword evidence="6 9" id="KW-0645">Protease</keyword>
<dbReference type="EMBL" id="JAJVCN010000001">
    <property type="protein sequence ID" value="MCE7004850.1"/>
    <property type="molecule type" value="Genomic_DNA"/>
</dbReference>
<gene>
    <name evidence="9" type="ORF">LWC34_18765</name>
</gene>
<evidence type="ECO:0000256" key="1">
    <source>
        <dbReference type="ARBA" id="ARBA00000612"/>
    </source>
</evidence>
<feature type="chain" id="PRO_5046623509" description="Extracellular small neutral protease" evidence="8">
    <location>
        <begin position="27"/>
        <end position="182"/>
    </location>
</feature>
<comment type="catalytic activity">
    <reaction evidence="1">
        <text>Hydrolyzes proteins with a preference for Tyr or Phe in the P1' position. Has no action on amino-acid p-nitroanilides.</text>
        <dbReference type="EC" id="3.4.24.77"/>
    </reaction>
</comment>
<comment type="similarity">
    <text evidence="2">Belongs to the peptidase M7 family.</text>
</comment>
<dbReference type="InterPro" id="IPR024079">
    <property type="entry name" value="MetalloPept_cat_dom_sf"/>
</dbReference>
<evidence type="ECO:0000256" key="8">
    <source>
        <dbReference type="SAM" id="SignalP"/>
    </source>
</evidence>
<dbReference type="RefSeq" id="WP_233726327.1">
    <property type="nucleotide sequence ID" value="NZ_JAJVCN010000001.1"/>
</dbReference>
<dbReference type="Pfam" id="PF02031">
    <property type="entry name" value="Peptidase_M7"/>
    <property type="match status" value="1"/>
</dbReference>
<dbReference type="GO" id="GO:0008237">
    <property type="term" value="F:metallopeptidase activity"/>
    <property type="evidence" value="ECO:0007669"/>
    <property type="project" value="UniProtKB-KW"/>
</dbReference>
<proteinExistence type="inferred from homology"/>
<evidence type="ECO:0000256" key="2">
    <source>
        <dbReference type="ARBA" id="ARBA00006571"/>
    </source>
</evidence>
<name>A0ABS8ZAL5_9PSEU</name>
<keyword evidence="8" id="KW-0732">Signal</keyword>
<organism evidence="9 10">
    <name type="scientific">Kibdelosporangium philippinense</name>
    <dbReference type="NCBI Taxonomy" id="211113"/>
    <lineage>
        <taxon>Bacteria</taxon>
        <taxon>Bacillati</taxon>
        <taxon>Actinomycetota</taxon>
        <taxon>Actinomycetes</taxon>
        <taxon>Pseudonocardiales</taxon>
        <taxon>Pseudonocardiaceae</taxon>
        <taxon>Kibdelosporangium</taxon>
    </lineage>
</organism>
<evidence type="ECO:0000256" key="6">
    <source>
        <dbReference type="ARBA" id="ARBA00023049"/>
    </source>
</evidence>
<evidence type="ECO:0000313" key="9">
    <source>
        <dbReference type="EMBL" id="MCE7004850.1"/>
    </source>
</evidence>
<feature type="signal peptide" evidence="8">
    <location>
        <begin position="1"/>
        <end position="26"/>
    </location>
</feature>
<dbReference type="Gene3D" id="3.40.390.10">
    <property type="entry name" value="Collagenase (Catalytic Domain)"/>
    <property type="match status" value="1"/>
</dbReference>
<dbReference type="SUPFAM" id="SSF55486">
    <property type="entry name" value="Metalloproteases ('zincins'), catalytic domain"/>
    <property type="match status" value="1"/>
</dbReference>
<protein>
    <recommendedName>
        <fullName evidence="4">Extracellular small neutral protease</fullName>
        <ecNumber evidence="3">3.4.24.77</ecNumber>
    </recommendedName>
    <alternativeName>
        <fullName evidence="7">Snapalysin</fullName>
    </alternativeName>
</protein>
<dbReference type="InterPro" id="IPR000013">
    <property type="entry name" value="Peptidase_M7"/>
</dbReference>
<keyword evidence="5" id="KW-0479">Metal-binding</keyword>
<keyword evidence="6 9" id="KW-0482">Metalloprotease</keyword>
<dbReference type="EC" id="3.4.24.77" evidence="3"/>
<evidence type="ECO:0000256" key="7">
    <source>
        <dbReference type="ARBA" id="ARBA00029927"/>
    </source>
</evidence>